<proteinExistence type="predicted"/>
<comment type="caution">
    <text evidence="1">The sequence shown here is derived from an EMBL/GenBank/DDBJ whole genome shotgun (WGS) entry which is preliminary data.</text>
</comment>
<dbReference type="AlphaFoldDB" id="A0A7J5YYY5"/>
<gene>
    <name evidence="1" type="ORF">F7725_014699</name>
</gene>
<evidence type="ECO:0000313" key="2">
    <source>
        <dbReference type="Proteomes" id="UP000518266"/>
    </source>
</evidence>
<sequence length="139" mass="14748">MAAGARTGAGTMAAGARTGAGTMAKLRDPQMGLLALALYRQVTCRYKCPDVRMLPSPQELAGLEALLKNVKSKELREFCAALLSNHIGGPGSGLRISSNVPAQRQSLLELLLHLDSVMLSGNILLLPLHQIASSLRMSQ</sequence>
<dbReference type="EMBL" id="JAAKFY010000008">
    <property type="protein sequence ID" value="KAF3854011.1"/>
    <property type="molecule type" value="Genomic_DNA"/>
</dbReference>
<reference evidence="1 2" key="1">
    <citation type="submission" date="2020-03" db="EMBL/GenBank/DDBJ databases">
        <title>Dissostichus mawsoni Genome sequencing and assembly.</title>
        <authorList>
            <person name="Park H."/>
        </authorList>
    </citation>
    <scope>NUCLEOTIDE SEQUENCE [LARGE SCALE GENOMIC DNA]</scope>
    <source>
        <strain evidence="1">DM0001</strain>
        <tissue evidence="1">Muscle</tissue>
    </source>
</reference>
<protein>
    <submittedName>
        <fullName evidence="1">Uncharacterized protein</fullName>
    </submittedName>
</protein>
<accession>A0A7J5YYY5</accession>
<keyword evidence="2" id="KW-1185">Reference proteome</keyword>
<dbReference type="OrthoDB" id="2423195at2759"/>
<dbReference type="Proteomes" id="UP000518266">
    <property type="component" value="Unassembled WGS sequence"/>
</dbReference>
<evidence type="ECO:0000313" key="1">
    <source>
        <dbReference type="EMBL" id="KAF3854011.1"/>
    </source>
</evidence>
<name>A0A7J5YYY5_DISMA</name>
<organism evidence="1 2">
    <name type="scientific">Dissostichus mawsoni</name>
    <name type="common">Antarctic cod</name>
    <dbReference type="NCBI Taxonomy" id="36200"/>
    <lineage>
        <taxon>Eukaryota</taxon>
        <taxon>Metazoa</taxon>
        <taxon>Chordata</taxon>
        <taxon>Craniata</taxon>
        <taxon>Vertebrata</taxon>
        <taxon>Euteleostomi</taxon>
        <taxon>Actinopterygii</taxon>
        <taxon>Neopterygii</taxon>
        <taxon>Teleostei</taxon>
        <taxon>Neoteleostei</taxon>
        <taxon>Acanthomorphata</taxon>
        <taxon>Eupercaria</taxon>
        <taxon>Perciformes</taxon>
        <taxon>Notothenioidei</taxon>
        <taxon>Nototheniidae</taxon>
        <taxon>Dissostichus</taxon>
    </lineage>
</organism>